<evidence type="ECO:0000313" key="2">
    <source>
        <dbReference type="EMBL" id="ERG64020.1"/>
    </source>
</evidence>
<evidence type="ECO:0000313" key="3">
    <source>
        <dbReference type="Proteomes" id="UP000016462"/>
    </source>
</evidence>
<comment type="caution">
    <text evidence="2">The sequence shown here is derived from an EMBL/GenBank/DDBJ whole genome shotgun (WGS) entry which is preliminary data.</text>
</comment>
<accession>U1MTL7</accession>
<protein>
    <submittedName>
        <fullName evidence="2">Uncharacterized protein</fullName>
    </submittedName>
</protein>
<proteinExistence type="predicted"/>
<dbReference type="EMBL" id="ASHR01000026">
    <property type="protein sequence ID" value="ERG64020.1"/>
    <property type="molecule type" value="Genomic_DNA"/>
</dbReference>
<reference evidence="2 3" key="1">
    <citation type="journal article" date="2013" name="Genome Announc.">
        <title>First draft genome sequence from a member of the genus agrococcus, isolated from modern microbialites.</title>
        <authorList>
            <person name="White R.A.III."/>
            <person name="Grassa C.J."/>
            <person name="Suttle C.A."/>
        </authorList>
    </citation>
    <scope>NUCLEOTIDE SEQUENCE [LARGE SCALE GENOMIC DNA]</scope>
    <source>
        <strain evidence="2 3">RW1</strain>
    </source>
</reference>
<dbReference type="Proteomes" id="UP000016462">
    <property type="component" value="Unassembled WGS sequence"/>
</dbReference>
<evidence type="ECO:0000256" key="1">
    <source>
        <dbReference type="SAM" id="MobiDB-lite"/>
    </source>
</evidence>
<keyword evidence="3" id="KW-1185">Reference proteome</keyword>
<name>U1MTL7_9MICO</name>
<dbReference type="AlphaFoldDB" id="U1MTL7"/>
<feature type="region of interest" description="Disordered" evidence="1">
    <location>
        <begin position="1"/>
        <end position="42"/>
    </location>
</feature>
<sequence>MTDGQDAGAIEMAERIIATGPRRSPSLPRSGDGGRSWRALQS</sequence>
<organism evidence="2 3">
    <name type="scientific">Agrococcus pavilionensis RW1</name>
    <dbReference type="NCBI Taxonomy" id="1330458"/>
    <lineage>
        <taxon>Bacteria</taxon>
        <taxon>Bacillati</taxon>
        <taxon>Actinomycetota</taxon>
        <taxon>Actinomycetes</taxon>
        <taxon>Micrococcales</taxon>
        <taxon>Microbacteriaceae</taxon>
        <taxon>Agrococcus</taxon>
    </lineage>
</organism>
<gene>
    <name evidence="2" type="ORF">L332_06045</name>
</gene>